<evidence type="ECO:0000256" key="1">
    <source>
        <dbReference type="SAM" id="MobiDB-lite"/>
    </source>
</evidence>
<name>A0A7X1E5S6_9BACT</name>
<comment type="caution">
    <text evidence="2">The sequence shown here is derived from an EMBL/GenBank/DDBJ whole genome shotgun (WGS) entry which is preliminary data.</text>
</comment>
<proteinExistence type="predicted"/>
<gene>
    <name evidence="2" type="ORF">H5P30_19390</name>
</gene>
<evidence type="ECO:0000313" key="3">
    <source>
        <dbReference type="Proteomes" id="UP000525652"/>
    </source>
</evidence>
<protein>
    <submittedName>
        <fullName evidence="2">Uncharacterized protein</fullName>
    </submittedName>
</protein>
<sequence>MDISTQQRIELEHLLLQREGAYARVHQAEAEIHKIFGEEFPLPPPPEDVATGPVTKKKTRKKRVAAKKKAVPKIRTLDPDESAYRIIFLQEGSEVEEVHTDRKAIQNLFKTGAADEAVVRIETLDASGSTVERIYEREEG</sequence>
<keyword evidence="3" id="KW-1185">Reference proteome</keyword>
<reference evidence="2 3" key="1">
    <citation type="submission" date="2020-07" db="EMBL/GenBank/DDBJ databases">
        <authorList>
            <person name="Feng X."/>
        </authorList>
    </citation>
    <scope>NUCLEOTIDE SEQUENCE [LARGE SCALE GENOMIC DNA]</scope>
    <source>
        <strain evidence="2 3">JCM14086</strain>
    </source>
</reference>
<evidence type="ECO:0000313" key="2">
    <source>
        <dbReference type="EMBL" id="MBC2603950.1"/>
    </source>
</evidence>
<dbReference type="EMBL" id="JACHVA010000136">
    <property type="protein sequence ID" value="MBC2603950.1"/>
    <property type="molecule type" value="Genomic_DNA"/>
</dbReference>
<dbReference type="AlphaFoldDB" id="A0A7X1E5S6"/>
<organism evidence="2 3">
    <name type="scientific">Puniceicoccus vermicola</name>
    <dbReference type="NCBI Taxonomy" id="388746"/>
    <lineage>
        <taxon>Bacteria</taxon>
        <taxon>Pseudomonadati</taxon>
        <taxon>Verrucomicrobiota</taxon>
        <taxon>Opitutia</taxon>
        <taxon>Puniceicoccales</taxon>
        <taxon>Puniceicoccaceae</taxon>
        <taxon>Puniceicoccus</taxon>
    </lineage>
</organism>
<dbReference type="RefSeq" id="WP_185694567.1">
    <property type="nucleotide sequence ID" value="NZ_JACHVA010000136.1"/>
</dbReference>
<feature type="region of interest" description="Disordered" evidence="1">
    <location>
        <begin position="38"/>
        <end position="62"/>
    </location>
</feature>
<dbReference type="Proteomes" id="UP000525652">
    <property type="component" value="Unassembled WGS sequence"/>
</dbReference>
<accession>A0A7X1E5S6</accession>